<accession>A0A6B3RNH0</accession>
<protein>
    <submittedName>
        <fullName evidence="2">Uncharacterized protein</fullName>
    </submittedName>
</protein>
<sequence length="60" mass="6117">MIGVLLIIIAFVLQCFAIFFGAVCGTFVLQEDRRATVVSLSCAVALAIAASALMIAAGGV</sequence>
<feature type="transmembrane region" description="Helical" evidence="1">
    <location>
        <begin position="6"/>
        <end position="29"/>
    </location>
</feature>
<name>A0A6B3RNH0_9RHOB</name>
<comment type="caution">
    <text evidence="2">The sequence shown here is derived from an EMBL/GenBank/DDBJ whole genome shotgun (WGS) entry which is preliminary data.</text>
</comment>
<dbReference type="RefSeq" id="WP_164613537.1">
    <property type="nucleotide sequence ID" value="NZ_JAAIKE010000005.1"/>
</dbReference>
<feature type="transmembrane region" description="Helical" evidence="1">
    <location>
        <begin position="36"/>
        <end position="57"/>
    </location>
</feature>
<keyword evidence="1" id="KW-0812">Transmembrane</keyword>
<dbReference type="Proteomes" id="UP000481421">
    <property type="component" value="Unassembled WGS sequence"/>
</dbReference>
<proteinExistence type="predicted"/>
<dbReference type="AlphaFoldDB" id="A0A6B3RNH0"/>
<gene>
    <name evidence="2" type="ORF">G3572_15550</name>
</gene>
<keyword evidence="3" id="KW-1185">Reference proteome</keyword>
<keyword evidence="1" id="KW-0472">Membrane</keyword>
<evidence type="ECO:0000313" key="2">
    <source>
        <dbReference type="EMBL" id="NEX47627.1"/>
    </source>
</evidence>
<keyword evidence="1" id="KW-1133">Transmembrane helix</keyword>
<reference evidence="2 3" key="1">
    <citation type="submission" date="2020-02" db="EMBL/GenBank/DDBJ databases">
        <title>Rhodobacter algicola sp. nov., isolated from microalga culture.</title>
        <authorList>
            <person name="Park C.-Y."/>
        </authorList>
    </citation>
    <scope>NUCLEOTIDE SEQUENCE [LARGE SCALE GENOMIC DNA]</scope>
    <source>
        <strain evidence="2 3">ETT8</strain>
    </source>
</reference>
<evidence type="ECO:0000313" key="3">
    <source>
        <dbReference type="Proteomes" id="UP000481421"/>
    </source>
</evidence>
<organism evidence="2 3">
    <name type="scientific">Pseudotabrizicola algicola</name>
    <dbReference type="NCBI Taxonomy" id="2709381"/>
    <lineage>
        <taxon>Bacteria</taxon>
        <taxon>Pseudomonadati</taxon>
        <taxon>Pseudomonadota</taxon>
        <taxon>Alphaproteobacteria</taxon>
        <taxon>Rhodobacterales</taxon>
        <taxon>Paracoccaceae</taxon>
        <taxon>Pseudotabrizicola</taxon>
    </lineage>
</organism>
<dbReference type="EMBL" id="JAAIKE010000005">
    <property type="protein sequence ID" value="NEX47627.1"/>
    <property type="molecule type" value="Genomic_DNA"/>
</dbReference>
<evidence type="ECO:0000256" key="1">
    <source>
        <dbReference type="SAM" id="Phobius"/>
    </source>
</evidence>